<dbReference type="RefSeq" id="WP_188478877.1">
    <property type="nucleotide sequence ID" value="NZ_BMFJ01000002.1"/>
</dbReference>
<name>A0A917AD25_9RHOB</name>
<comment type="caution">
    <text evidence="2">The sequence shown here is derived from an EMBL/GenBank/DDBJ whole genome shotgun (WGS) entry which is preliminary data.</text>
</comment>
<accession>A0A917AD25</accession>
<feature type="chain" id="PRO_5037455908" evidence="1">
    <location>
        <begin position="32"/>
        <end position="203"/>
    </location>
</feature>
<proteinExistence type="predicted"/>
<dbReference type="Proteomes" id="UP000612855">
    <property type="component" value="Unassembled WGS sequence"/>
</dbReference>
<keyword evidence="3" id="KW-1185">Reference proteome</keyword>
<dbReference type="InterPro" id="IPR042245">
    <property type="entry name" value="Tgt2/MlaC_sf"/>
</dbReference>
<dbReference type="InterPro" id="IPR008869">
    <property type="entry name" value="MlaC/ttg2D"/>
</dbReference>
<evidence type="ECO:0000313" key="3">
    <source>
        <dbReference type="Proteomes" id="UP000612855"/>
    </source>
</evidence>
<feature type="signal peptide" evidence="1">
    <location>
        <begin position="1"/>
        <end position="31"/>
    </location>
</feature>
<gene>
    <name evidence="2" type="ORF">GCM10011360_32520</name>
</gene>
<dbReference type="AlphaFoldDB" id="A0A917AD25"/>
<evidence type="ECO:0000313" key="2">
    <source>
        <dbReference type="EMBL" id="GGE42623.1"/>
    </source>
</evidence>
<dbReference type="InterPro" id="IPR006311">
    <property type="entry name" value="TAT_signal"/>
</dbReference>
<dbReference type="EMBL" id="BMFJ01000002">
    <property type="protein sequence ID" value="GGE42623.1"/>
    <property type="molecule type" value="Genomic_DNA"/>
</dbReference>
<evidence type="ECO:0000256" key="1">
    <source>
        <dbReference type="SAM" id="SignalP"/>
    </source>
</evidence>
<dbReference type="PROSITE" id="PS51318">
    <property type="entry name" value="TAT"/>
    <property type="match status" value="1"/>
</dbReference>
<dbReference type="PANTHER" id="PTHR36573:SF1">
    <property type="entry name" value="INTERMEMBRANE PHOSPHOLIPID TRANSPORT SYSTEM BINDING PROTEIN MLAC"/>
    <property type="match status" value="1"/>
</dbReference>
<dbReference type="Pfam" id="PF05494">
    <property type="entry name" value="MlaC"/>
    <property type="match status" value="1"/>
</dbReference>
<reference evidence="3" key="1">
    <citation type="journal article" date="2019" name="Int. J. Syst. Evol. Microbiol.">
        <title>The Global Catalogue of Microorganisms (GCM) 10K type strain sequencing project: providing services to taxonomists for standard genome sequencing and annotation.</title>
        <authorList>
            <consortium name="The Broad Institute Genomics Platform"/>
            <consortium name="The Broad Institute Genome Sequencing Center for Infectious Disease"/>
            <person name="Wu L."/>
            <person name="Ma J."/>
        </authorList>
    </citation>
    <scope>NUCLEOTIDE SEQUENCE [LARGE SCALE GENOMIC DNA]</scope>
    <source>
        <strain evidence="3">CGMCC 1.12664</strain>
    </source>
</reference>
<sequence length="203" mass="21959">MTTLTTSKLTRRGLLGSAAALAALVPLRALALTDAAARSLVDSLVAEINRVIAGGGSLPVMISSFEKIFARYADVAIIAQSTLGADARRASPAQMNAFVEAFRGYIARKYGKRFQEFVGGRIEVTGVRQVKTWHEVIATAHLRGESPFEVKFLVSDRSGKDLFFDMVIEGISMRLTEKTEIGAMLDRNRGNIDGLIGDLRKAG</sequence>
<dbReference type="Gene3D" id="3.10.450.710">
    <property type="entry name" value="Tgt2/MlaC"/>
    <property type="match status" value="1"/>
</dbReference>
<dbReference type="PANTHER" id="PTHR36573">
    <property type="entry name" value="INTERMEMBRANE PHOSPHOLIPID TRANSPORT SYSTEM BINDING PROTEIN MLAC"/>
    <property type="match status" value="1"/>
</dbReference>
<organism evidence="2 3">
    <name type="scientific">Primorskyibacter flagellatus</name>
    <dbReference type="NCBI Taxonomy" id="1387277"/>
    <lineage>
        <taxon>Bacteria</taxon>
        <taxon>Pseudomonadati</taxon>
        <taxon>Pseudomonadota</taxon>
        <taxon>Alphaproteobacteria</taxon>
        <taxon>Rhodobacterales</taxon>
        <taxon>Roseobacteraceae</taxon>
        <taxon>Primorskyibacter</taxon>
    </lineage>
</organism>
<protein>
    <submittedName>
        <fullName evidence="2">ABC transporter</fullName>
    </submittedName>
</protein>
<keyword evidence="1" id="KW-0732">Signal</keyword>